<dbReference type="Proteomes" id="UP000192513">
    <property type="component" value="Unassembled WGS sequence"/>
</dbReference>
<dbReference type="InterPro" id="IPR037118">
    <property type="entry name" value="Val-tRNA_synth_C_sf"/>
</dbReference>
<evidence type="ECO:0000313" key="6">
    <source>
        <dbReference type="Proteomes" id="UP000192513"/>
    </source>
</evidence>
<dbReference type="RefSeq" id="WP_249026022.1">
    <property type="nucleotide sequence ID" value="NZ_MVIE01000099.1"/>
</dbReference>
<protein>
    <recommendedName>
        <fullName evidence="4">ABC transporter Uup C-terminal domain-containing protein</fullName>
    </recommendedName>
</protein>
<evidence type="ECO:0000259" key="4">
    <source>
        <dbReference type="Pfam" id="PF16326"/>
    </source>
</evidence>
<dbReference type="AlphaFoldDB" id="A0A1X0I1R6"/>
<evidence type="ECO:0000256" key="1">
    <source>
        <dbReference type="ARBA" id="ARBA00022741"/>
    </source>
</evidence>
<name>A0A1X0I1R6_9MYCO</name>
<gene>
    <name evidence="5" type="ORF">BST39_28525</name>
</gene>
<dbReference type="Gene3D" id="1.10.287.380">
    <property type="entry name" value="Valyl-tRNA synthetase, C-terminal domain"/>
    <property type="match status" value="1"/>
</dbReference>
<sequence length="80" mass="8860">PAPEPALSGAERRAAEKELAGTDRQLARLADRIAAKHHELAEHDQADHVGIARLTQELRALEDEVASTESRWLELSEILE</sequence>
<evidence type="ECO:0000256" key="2">
    <source>
        <dbReference type="ARBA" id="ARBA00022840"/>
    </source>
</evidence>
<proteinExistence type="predicted"/>
<evidence type="ECO:0000313" key="5">
    <source>
        <dbReference type="EMBL" id="ORB32735.1"/>
    </source>
</evidence>
<dbReference type="Pfam" id="PF16326">
    <property type="entry name" value="ABC_tran_CTD"/>
    <property type="match status" value="1"/>
</dbReference>
<accession>A0A1X0I1R6</accession>
<feature type="non-terminal residue" evidence="5">
    <location>
        <position position="1"/>
    </location>
</feature>
<reference evidence="5 6" key="1">
    <citation type="submission" date="2017-02" db="EMBL/GenBank/DDBJ databases">
        <title>The new phylogeny of genus Mycobacterium.</title>
        <authorList>
            <person name="Tortoli E."/>
            <person name="Trovato A."/>
            <person name="Cirillo D.M."/>
        </authorList>
    </citation>
    <scope>NUCLEOTIDE SEQUENCE [LARGE SCALE GENOMIC DNA]</scope>
    <source>
        <strain evidence="5 6">DSM 45000</strain>
    </source>
</reference>
<dbReference type="GO" id="GO:0003677">
    <property type="term" value="F:DNA binding"/>
    <property type="evidence" value="ECO:0007669"/>
    <property type="project" value="InterPro"/>
</dbReference>
<feature type="compositionally biased region" description="Basic and acidic residues" evidence="3">
    <location>
        <begin position="10"/>
        <end position="21"/>
    </location>
</feature>
<dbReference type="EMBL" id="MVIE01000099">
    <property type="protein sequence ID" value="ORB32735.1"/>
    <property type="molecule type" value="Genomic_DNA"/>
</dbReference>
<keyword evidence="6" id="KW-1185">Reference proteome</keyword>
<organism evidence="5 6">
    <name type="scientific">Mycobacterium paraseoulense</name>
    <dbReference type="NCBI Taxonomy" id="590652"/>
    <lineage>
        <taxon>Bacteria</taxon>
        <taxon>Bacillati</taxon>
        <taxon>Actinomycetota</taxon>
        <taxon>Actinomycetes</taxon>
        <taxon>Mycobacteriales</taxon>
        <taxon>Mycobacteriaceae</taxon>
        <taxon>Mycobacterium</taxon>
    </lineage>
</organism>
<keyword evidence="1" id="KW-0547">Nucleotide-binding</keyword>
<keyword evidence="2" id="KW-0067">ATP-binding</keyword>
<dbReference type="GO" id="GO:0005524">
    <property type="term" value="F:ATP binding"/>
    <property type="evidence" value="ECO:0007669"/>
    <property type="project" value="UniProtKB-KW"/>
</dbReference>
<evidence type="ECO:0000256" key="3">
    <source>
        <dbReference type="SAM" id="MobiDB-lite"/>
    </source>
</evidence>
<feature type="region of interest" description="Disordered" evidence="3">
    <location>
        <begin position="1"/>
        <end position="21"/>
    </location>
</feature>
<feature type="domain" description="ABC transporter Uup C-terminal" evidence="4">
    <location>
        <begin position="14"/>
        <end position="77"/>
    </location>
</feature>
<comment type="caution">
    <text evidence="5">The sequence shown here is derived from an EMBL/GenBank/DDBJ whole genome shotgun (WGS) entry which is preliminary data.</text>
</comment>
<dbReference type="InterPro" id="IPR032524">
    <property type="entry name" value="ABC_tran_C"/>
</dbReference>